<dbReference type="GO" id="GO:0016740">
    <property type="term" value="F:transferase activity"/>
    <property type="evidence" value="ECO:0007669"/>
    <property type="project" value="UniProtKB-KW"/>
</dbReference>
<evidence type="ECO:0000259" key="1">
    <source>
        <dbReference type="Pfam" id="PF00117"/>
    </source>
</evidence>
<feature type="domain" description="Glutamine amidotransferase" evidence="1">
    <location>
        <begin position="75"/>
        <end position="191"/>
    </location>
</feature>
<proteinExistence type="predicted"/>
<dbReference type="EMBL" id="CP058554">
    <property type="protein sequence ID" value="QMV73851.1"/>
    <property type="molecule type" value="Genomic_DNA"/>
</dbReference>
<dbReference type="InterPro" id="IPR029062">
    <property type="entry name" value="Class_I_gatase-like"/>
</dbReference>
<dbReference type="InterPro" id="IPR044992">
    <property type="entry name" value="ChyE-like"/>
</dbReference>
<gene>
    <name evidence="2" type="ORF">HS961_13970</name>
</gene>
<sequence>MSAKPLLLIQVGTPPDDIRAQVGDLPLWFSAVLAAGPAFEVVRVFEGEPLPPHGAHSAAIITGSWAMVTDLVPWSEATAQWIRDAMAQAFPLFGVCYGHQLMAHALGGKVDYHPQGREMGCLDIDLLPGAEAEPLLAGAGSRFKANLTHMQTVLELPPGAQVLARSAHDPHQVVRYGPNAVSTQFHPEFSPAIAATCIQLRAQVLQSEGFDPDAMLGQLAETPVPQQMLQRFVAAYARQPAVASAGQEPQAAQAETSLTV</sequence>
<protein>
    <submittedName>
        <fullName evidence="2">Glutamine amidotransferase</fullName>
    </submittedName>
</protein>
<reference evidence="2 3" key="1">
    <citation type="journal article" date="2020" name="G3 (Bethesda)">
        <title>CeMbio - The Caenorhabditis elegans Microbiome Resource.</title>
        <authorList>
            <person name="Dirksen P."/>
            <person name="Assie A."/>
            <person name="Zimmermann J."/>
            <person name="Zhang F."/>
            <person name="Tietje A.M."/>
            <person name="Marsh S.A."/>
            <person name="Felix M.A."/>
            <person name="Shapira M."/>
            <person name="Kaleta C."/>
            <person name="Schulenburg H."/>
            <person name="Samuel B."/>
        </authorList>
    </citation>
    <scope>NUCLEOTIDE SEQUENCE [LARGE SCALE GENOMIC DNA]</scope>
    <source>
        <strain evidence="2 3">BIGb0172</strain>
    </source>
</reference>
<dbReference type="InterPro" id="IPR017926">
    <property type="entry name" value="GATASE"/>
</dbReference>
<evidence type="ECO:0000313" key="2">
    <source>
        <dbReference type="EMBL" id="QMV73851.1"/>
    </source>
</evidence>
<accession>A0A7G5EIM6</accession>
<keyword evidence="2" id="KW-0808">Transferase</keyword>
<dbReference type="SUPFAM" id="SSF52317">
    <property type="entry name" value="Class I glutamine amidotransferase-like"/>
    <property type="match status" value="1"/>
</dbReference>
<dbReference type="Proteomes" id="UP000515240">
    <property type="component" value="Chromosome"/>
</dbReference>
<evidence type="ECO:0000313" key="3">
    <source>
        <dbReference type="Proteomes" id="UP000515240"/>
    </source>
</evidence>
<dbReference type="Pfam" id="PF00117">
    <property type="entry name" value="GATase"/>
    <property type="match status" value="1"/>
</dbReference>
<dbReference type="PANTHER" id="PTHR42695">
    <property type="entry name" value="GLUTAMINE AMIDOTRANSFERASE YLR126C-RELATED"/>
    <property type="match status" value="1"/>
</dbReference>
<dbReference type="CDD" id="cd01741">
    <property type="entry name" value="GATase1_1"/>
    <property type="match status" value="1"/>
</dbReference>
<dbReference type="RefSeq" id="WP_182322935.1">
    <property type="nucleotide sequence ID" value="NZ_CP058554.1"/>
</dbReference>
<dbReference type="Gene3D" id="3.40.50.880">
    <property type="match status" value="1"/>
</dbReference>
<keyword evidence="3" id="KW-1185">Reference proteome</keyword>
<dbReference type="NCBIfam" id="NF006562">
    <property type="entry name" value="PRK09065.1"/>
    <property type="match status" value="1"/>
</dbReference>
<dbReference type="PROSITE" id="PS51273">
    <property type="entry name" value="GATASE_TYPE_1"/>
    <property type="match status" value="1"/>
</dbReference>
<name>A0A7G5EIM6_9BURK</name>
<dbReference type="GO" id="GO:0005829">
    <property type="term" value="C:cytosol"/>
    <property type="evidence" value="ECO:0007669"/>
    <property type="project" value="TreeGrafter"/>
</dbReference>
<dbReference type="PANTHER" id="PTHR42695:SF5">
    <property type="entry name" value="GLUTAMINE AMIDOTRANSFERASE YLR126C-RELATED"/>
    <property type="match status" value="1"/>
</dbReference>
<keyword evidence="2" id="KW-0315">Glutamine amidotransferase</keyword>
<dbReference type="KEGG" id="cpis:HS961_13970"/>
<dbReference type="AlphaFoldDB" id="A0A7G5EIM6"/>
<organism evidence="2 3">
    <name type="scientific">Comamonas piscis</name>
    <dbReference type="NCBI Taxonomy" id="1562974"/>
    <lineage>
        <taxon>Bacteria</taxon>
        <taxon>Pseudomonadati</taxon>
        <taxon>Pseudomonadota</taxon>
        <taxon>Betaproteobacteria</taxon>
        <taxon>Burkholderiales</taxon>
        <taxon>Comamonadaceae</taxon>
        <taxon>Comamonas</taxon>
    </lineage>
</organism>